<keyword evidence="1" id="KW-0812">Transmembrane</keyword>
<dbReference type="EMBL" id="WJBH02000007">
    <property type="protein sequence ID" value="KAI9555499.1"/>
    <property type="molecule type" value="Genomic_DNA"/>
</dbReference>
<comment type="caution">
    <text evidence="3">The sequence shown here is derived from an EMBL/GenBank/DDBJ whole genome shotgun (WGS) entry which is preliminary data.</text>
</comment>
<gene>
    <name evidence="3" type="ORF">GHT06_018014</name>
</gene>
<feature type="signal peptide" evidence="2">
    <location>
        <begin position="1"/>
        <end position="22"/>
    </location>
</feature>
<evidence type="ECO:0000256" key="1">
    <source>
        <dbReference type="SAM" id="Phobius"/>
    </source>
</evidence>
<evidence type="ECO:0000256" key="2">
    <source>
        <dbReference type="SAM" id="SignalP"/>
    </source>
</evidence>
<organism evidence="3 4">
    <name type="scientific">Daphnia sinensis</name>
    <dbReference type="NCBI Taxonomy" id="1820382"/>
    <lineage>
        <taxon>Eukaryota</taxon>
        <taxon>Metazoa</taxon>
        <taxon>Ecdysozoa</taxon>
        <taxon>Arthropoda</taxon>
        <taxon>Crustacea</taxon>
        <taxon>Branchiopoda</taxon>
        <taxon>Diplostraca</taxon>
        <taxon>Cladocera</taxon>
        <taxon>Anomopoda</taxon>
        <taxon>Daphniidae</taxon>
        <taxon>Daphnia</taxon>
        <taxon>Daphnia similis group</taxon>
    </lineage>
</organism>
<keyword evidence="1" id="KW-1133">Transmembrane helix</keyword>
<keyword evidence="2" id="KW-0732">Signal</keyword>
<keyword evidence="4" id="KW-1185">Reference proteome</keyword>
<accession>A0AAD5KLX2</accession>
<feature type="chain" id="PRO_5042179977" evidence="2">
    <location>
        <begin position="23"/>
        <end position="76"/>
    </location>
</feature>
<dbReference type="Proteomes" id="UP000820818">
    <property type="component" value="Linkage Group LG7"/>
</dbReference>
<proteinExistence type="predicted"/>
<keyword evidence="1" id="KW-0472">Membrane</keyword>
<reference evidence="3 4" key="1">
    <citation type="submission" date="2022-05" db="EMBL/GenBank/DDBJ databases">
        <title>A multi-omics perspective on studying reproductive biology in Daphnia sinensis.</title>
        <authorList>
            <person name="Jia J."/>
        </authorList>
    </citation>
    <scope>NUCLEOTIDE SEQUENCE [LARGE SCALE GENOMIC DNA]</scope>
    <source>
        <strain evidence="3 4">WSL</strain>
    </source>
</reference>
<sequence length="76" mass="8638">MSPEMVIYFLLLLIELICQTAASANRLSDIYWNSTNPIGGKKMIAAKSARLPFAPFLFFFLANKFFLLLSFVVIFI</sequence>
<name>A0AAD5KLX2_9CRUS</name>
<evidence type="ECO:0000313" key="4">
    <source>
        <dbReference type="Proteomes" id="UP000820818"/>
    </source>
</evidence>
<protein>
    <submittedName>
        <fullName evidence="3">Uncharacterized protein</fullName>
    </submittedName>
</protein>
<dbReference type="AlphaFoldDB" id="A0AAD5KLX2"/>
<feature type="transmembrane region" description="Helical" evidence="1">
    <location>
        <begin position="53"/>
        <end position="75"/>
    </location>
</feature>
<evidence type="ECO:0000313" key="3">
    <source>
        <dbReference type="EMBL" id="KAI9555499.1"/>
    </source>
</evidence>